<sequence length="440" mass="50966">MLRVYLIITILLGIQNIMFAQKTWSLLDCIRYAEENNLNIKNKRIENDIKQIGVKQAKNSRLPDINGYVNAYSNFGQSQDVFGNTQRNDNLNNSMGVASEITIFNKGKLKKQIERSKIDVRLSEFDVKIENRNLIIEVIQEYLNVLLNKEIVKMTEAAVSYSSRQFEKAVITTKAGSTALTVQYEAQANLAREKQKLESSRIDVKRSLMQLAQLLQLNDYTSFEIQNSEVSETEINAMIYNREHLLEKSYRVQPSLLKYTDLIKGVEYDTELLRTQYYPTVSGRATLGTTNFSAIGAGQHFNFFRQTKDNFAQQIALTINIPIYNRRKTELQIKQNDFLKNQMLNQQKLEKENIRIEVESADFDWLSNYQKYLAAKEVVSSSKIALEYTEKSYEAGRSTIYDLNNSRNNYLQSQSDLISSKYSCYFNKKLLNYYISETVN</sequence>
<evidence type="ECO:0000256" key="5">
    <source>
        <dbReference type="ARBA" id="ARBA00022692"/>
    </source>
</evidence>
<dbReference type="EMBL" id="JNFF01000046">
    <property type="protein sequence ID" value="KEQ30275.1"/>
    <property type="molecule type" value="Genomic_DNA"/>
</dbReference>
<protein>
    <recommendedName>
        <fullName evidence="10">Transporter</fullName>
    </recommendedName>
</protein>
<dbReference type="Gene3D" id="1.20.1600.10">
    <property type="entry name" value="Outer membrane efflux proteins (OEP)"/>
    <property type="match status" value="1"/>
</dbReference>
<dbReference type="AlphaFoldDB" id="A0A081PHV2"/>
<dbReference type="GO" id="GO:0009279">
    <property type="term" value="C:cell outer membrane"/>
    <property type="evidence" value="ECO:0007669"/>
    <property type="project" value="UniProtKB-SubCell"/>
</dbReference>
<dbReference type="eggNOG" id="COG1538">
    <property type="taxonomic scope" value="Bacteria"/>
</dbReference>
<gene>
    <name evidence="8" type="ORF">N180_09995</name>
</gene>
<dbReference type="Pfam" id="PF02321">
    <property type="entry name" value="OEP"/>
    <property type="match status" value="2"/>
</dbReference>
<reference evidence="8 9" key="1">
    <citation type="journal article" date="1992" name="Int. J. Syst. Bacteriol.">
        <title>Sphingobacterium antarcticus sp. nov. a Psychrotrophic Bacterium from the Soils of Schirmacher Oasis, Antarctica.</title>
        <authorList>
            <person name="Shivaji S."/>
            <person name="Ray M.K."/>
            <person name="Rao N.S."/>
            <person name="Saiserr L."/>
            <person name="Jagannadham M.V."/>
            <person name="Kumar G.S."/>
            <person name="Reddy G."/>
            <person name="Bhargava P.M."/>
        </authorList>
    </citation>
    <scope>NUCLEOTIDE SEQUENCE [LARGE SCALE GENOMIC DNA]</scope>
    <source>
        <strain evidence="8 9">4BY</strain>
    </source>
</reference>
<evidence type="ECO:0008006" key="10">
    <source>
        <dbReference type="Google" id="ProtNLM"/>
    </source>
</evidence>
<dbReference type="InterPro" id="IPR003423">
    <property type="entry name" value="OMP_efflux"/>
</dbReference>
<evidence type="ECO:0000256" key="2">
    <source>
        <dbReference type="ARBA" id="ARBA00007613"/>
    </source>
</evidence>
<evidence type="ECO:0000256" key="6">
    <source>
        <dbReference type="ARBA" id="ARBA00023136"/>
    </source>
</evidence>
<dbReference type="Proteomes" id="UP000028007">
    <property type="component" value="Unassembled WGS sequence"/>
</dbReference>
<proteinExistence type="inferred from homology"/>
<evidence type="ECO:0000313" key="9">
    <source>
        <dbReference type="Proteomes" id="UP000028007"/>
    </source>
</evidence>
<keyword evidence="9" id="KW-1185">Reference proteome</keyword>
<evidence type="ECO:0000256" key="1">
    <source>
        <dbReference type="ARBA" id="ARBA00004442"/>
    </source>
</evidence>
<evidence type="ECO:0000256" key="3">
    <source>
        <dbReference type="ARBA" id="ARBA00022448"/>
    </source>
</evidence>
<dbReference type="GO" id="GO:0015288">
    <property type="term" value="F:porin activity"/>
    <property type="evidence" value="ECO:0007669"/>
    <property type="project" value="TreeGrafter"/>
</dbReference>
<dbReference type="PANTHER" id="PTHR30026:SF20">
    <property type="entry name" value="OUTER MEMBRANE PROTEIN TOLC"/>
    <property type="match status" value="1"/>
</dbReference>
<keyword evidence="5" id="KW-0812">Transmembrane</keyword>
<name>A0A081PHV2_9SPHI</name>
<comment type="caution">
    <text evidence="8">The sequence shown here is derived from an EMBL/GenBank/DDBJ whole genome shotgun (WGS) entry which is preliminary data.</text>
</comment>
<accession>A0A081PHV2</accession>
<evidence type="ECO:0000313" key="8">
    <source>
        <dbReference type="EMBL" id="KEQ30275.1"/>
    </source>
</evidence>
<keyword evidence="3" id="KW-0813">Transport</keyword>
<keyword evidence="6" id="KW-0472">Membrane</keyword>
<dbReference type="InterPro" id="IPR051906">
    <property type="entry name" value="TolC-like"/>
</dbReference>
<comment type="subcellular location">
    <subcellularLocation>
        <location evidence="1">Cell outer membrane</location>
    </subcellularLocation>
</comment>
<dbReference type="OrthoDB" id="9811587at2"/>
<dbReference type="RefSeq" id="WP_037440058.1">
    <property type="nucleotide sequence ID" value="NZ_JNFF01000046.1"/>
</dbReference>
<dbReference type="GO" id="GO:0015562">
    <property type="term" value="F:efflux transmembrane transporter activity"/>
    <property type="evidence" value="ECO:0007669"/>
    <property type="project" value="InterPro"/>
</dbReference>
<dbReference type="GO" id="GO:1990281">
    <property type="term" value="C:efflux pump complex"/>
    <property type="evidence" value="ECO:0007669"/>
    <property type="project" value="TreeGrafter"/>
</dbReference>
<comment type="similarity">
    <text evidence="2">Belongs to the outer membrane factor (OMF) (TC 1.B.17) family.</text>
</comment>
<dbReference type="SUPFAM" id="SSF56954">
    <property type="entry name" value="Outer membrane efflux proteins (OEP)"/>
    <property type="match status" value="1"/>
</dbReference>
<evidence type="ECO:0000256" key="4">
    <source>
        <dbReference type="ARBA" id="ARBA00022452"/>
    </source>
</evidence>
<evidence type="ECO:0000256" key="7">
    <source>
        <dbReference type="ARBA" id="ARBA00023237"/>
    </source>
</evidence>
<dbReference type="PANTHER" id="PTHR30026">
    <property type="entry name" value="OUTER MEMBRANE PROTEIN TOLC"/>
    <property type="match status" value="1"/>
</dbReference>
<organism evidence="8 9">
    <name type="scientific">Pedobacter antarcticus 4BY</name>
    <dbReference type="NCBI Taxonomy" id="1358423"/>
    <lineage>
        <taxon>Bacteria</taxon>
        <taxon>Pseudomonadati</taxon>
        <taxon>Bacteroidota</taxon>
        <taxon>Sphingobacteriia</taxon>
        <taxon>Sphingobacteriales</taxon>
        <taxon>Sphingobacteriaceae</taxon>
        <taxon>Pedobacter</taxon>
    </lineage>
</organism>
<keyword evidence="7" id="KW-0998">Cell outer membrane</keyword>
<keyword evidence="4" id="KW-1134">Transmembrane beta strand</keyword>